<dbReference type="Proteomes" id="UP001597013">
    <property type="component" value="Unassembled WGS sequence"/>
</dbReference>
<evidence type="ECO:0000256" key="2">
    <source>
        <dbReference type="SAM" id="SignalP"/>
    </source>
</evidence>
<feature type="domain" description="DUF6851" evidence="5">
    <location>
        <begin position="678"/>
        <end position="830"/>
    </location>
</feature>
<dbReference type="CDD" id="cd03398">
    <property type="entry name" value="PAP2_haloperoxidase"/>
    <property type="match status" value="1"/>
</dbReference>
<evidence type="ECO:0000259" key="5">
    <source>
        <dbReference type="Pfam" id="PF21167"/>
    </source>
</evidence>
<evidence type="ECO:0000313" key="7">
    <source>
        <dbReference type="Proteomes" id="UP001597013"/>
    </source>
</evidence>
<dbReference type="NCBIfam" id="TIGR04183">
    <property type="entry name" value="Por_Secre_tail"/>
    <property type="match status" value="1"/>
</dbReference>
<dbReference type="Gene3D" id="1.10.606.10">
    <property type="entry name" value="Vanadium-containing Chloroperoxidase, domain 2"/>
    <property type="match status" value="1"/>
</dbReference>
<dbReference type="InterPro" id="IPR013517">
    <property type="entry name" value="FG-GAP"/>
</dbReference>
<sequence>MLKKLLTKHLVFCIVFGCLSQILNAQTFSRVEDNVGLDILEENNGVAVADYDGDNDLDIFVVAKAPDDENAPKTLSRLFRNNNDGSFTDVTEVAGFSDLLLPAEAGADFDGLDGQKNGASWGDYNNDGHPDLFLTYSFKVQLWRNLGNGTFANITSIAGFDDLNSCRNMSATWFDYNNDGLLDIYINDYNTCGSNQLYKNNGNNSFTNVTVDTGLQAPINSNLASYSSLPFDFDLDGNMDLLAPNHLLQTNDLFLNASGAFSNSAAAYGVNTTNGETGITIGDYNNDGFFDFLVTGVDNNALYTNDGDNTFTENSASLGISNTQWSKLARFADFDLDGDEDIFFANGFETVSRGAEQNKYFSNLNTQGSNMFQDVSSALGLDENSVSVEAIDFDYDNDGDIDLLVTNSNGKIFLYENLLLNYDDVSSAKNYFKLNLQGSTSNRNAVGASVKLSTPARTLIRYNSGVGFLSQSQQALYFGLDDDTVINSIEITWPSGLVETYDNTNSTLVINATFLAVEGSSISNLNITPSQKVYGCTDEISCNYNPMATIDDGSCTYLPSQAIIGSANTSYYSVESYSYNIASGSTANWHVEGGEILNGQGTNEITVLWEVEPQGTVSVTETDTNCSSLSESLSVTLSANNLPDNISISRLWNEVLLSAIRGDFARPTVHARNLFHTSVAMYDVWAVYNDDKATPYLIGNTVQGFTSNLDDFTPLESDEASIKKAISYAMYRLISYRFQNSPGAEATQERIDLLMNSLGYDTTLTSLDYTSGDAAEFGNYVAQTLIDYGLQDGSRELTGYDNDYYEPVNQPYDLESNNNPPVVDPNRWQPLGLDTFIDQGGNVVSGNVPEFLSPEWGNVAPFALKDEDAVTLTRDGNIYKVYHNPQAPPQINTTTEDTESEQYKWGFSMVSVWQSHMDPTDGVMIDISPGNIGNTDIANFPTDFANYPSFYNFESGGDNSTGHSVNPVTSTPYNPNIVPRADYARVLAEFWADGPDSETPPGHWFTILNYVNDHPQFVKQFEGQGAILDGLEWDVKAYFILGGAMHDAAISAWSVKGWHDYIRPISAIRYMAAEQGQSSDPMAPNYSVSGIKLIPGFIEQIEAGDPLAGFFGQNIGKIKLYTWRGHDFITDPTTDVAGVGWILAEDWYPYQRPTFVTPPFAGYVSGHSTFSRAASEILTKLTGDPFFPGGVGEFVAKKDEFLVFEKGPSVDVTLQWATYRDASDQTSLSRIWGGIHPPADDLPGRFIGQEVADDAFAFAVPYFQASLANEDFELVEHRIYPNPTSDQQFNISHTNGNESISVFDMRGRAINFTKLNFDSLSETTTIKLNNAEVGLYVLKVNTSSKVVAVK</sequence>
<accession>A0ABW3N823</accession>
<organism evidence="6 7">
    <name type="scientific">Winogradskyella litorisediminis</name>
    <dbReference type="NCBI Taxonomy" id="1156618"/>
    <lineage>
        <taxon>Bacteria</taxon>
        <taxon>Pseudomonadati</taxon>
        <taxon>Bacteroidota</taxon>
        <taxon>Flavobacteriia</taxon>
        <taxon>Flavobacteriales</taxon>
        <taxon>Flavobacteriaceae</taxon>
        <taxon>Winogradskyella</taxon>
    </lineage>
</organism>
<dbReference type="InterPro" id="IPR011519">
    <property type="entry name" value="UnbV_ASPIC"/>
</dbReference>
<dbReference type="Pfam" id="PF07593">
    <property type="entry name" value="UnbV_ASPIC"/>
    <property type="match status" value="1"/>
</dbReference>
<dbReference type="SUPFAM" id="SSF69318">
    <property type="entry name" value="Integrin alpha N-terminal domain"/>
    <property type="match status" value="1"/>
</dbReference>
<dbReference type="PANTHER" id="PTHR34599">
    <property type="entry name" value="PEROXIDASE-RELATED"/>
    <property type="match status" value="1"/>
</dbReference>
<feature type="chain" id="PRO_5047030080" evidence="2">
    <location>
        <begin position="26"/>
        <end position="1350"/>
    </location>
</feature>
<evidence type="ECO:0000313" key="6">
    <source>
        <dbReference type="EMBL" id="MFD1063814.1"/>
    </source>
</evidence>
<proteinExistence type="predicted"/>
<dbReference type="Pfam" id="PF18962">
    <property type="entry name" value="Por_Secre_tail"/>
    <property type="match status" value="1"/>
</dbReference>
<dbReference type="EMBL" id="JBHTJL010000016">
    <property type="protein sequence ID" value="MFD1063814.1"/>
    <property type="molecule type" value="Genomic_DNA"/>
</dbReference>
<reference evidence="7" key="1">
    <citation type="journal article" date="2019" name="Int. J. Syst. Evol. Microbiol.">
        <title>The Global Catalogue of Microorganisms (GCM) 10K type strain sequencing project: providing services to taxonomists for standard genome sequencing and annotation.</title>
        <authorList>
            <consortium name="The Broad Institute Genomics Platform"/>
            <consortium name="The Broad Institute Genome Sequencing Center for Infectious Disease"/>
            <person name="Wu L."/>
            <person name="Ma J."/>
        </authorList>
    </citation>
    <scope>NUCLEOTIDE SEQUENCE [LARGE SCALE GENOMIC DNA]</scope>
    <source>
        <strain evidence="7">CCUG 62215</strain>
    </source>
</reference>
<protein>
    <submittedName>
        <fullName evidence="6">FG-GAP-like repeat-containing protein</fullName>
    </submittedName>
</protein>
<feature type="signal peptide" evidence="2">
    <location>
        <begin position="1"/>
        <end position="25"/>
    </location>
</feature>
<feature type="domain" description="Secretion system C-terminal sorting" evidence="4">
    <location>
        <begin position="1279"/>
        <end position="1347"/>
    </location>
</feature>
<dbReference type="InterPro" id="IPR028994">
    <property type="entry name" value="Integrin_alpha_N"/>
</dbReference>
<dbReference type="SUPFAM" id="SSF48317">
    <property type="entry name" value="Acid phosphatase/Vanadium-dependent haloperoxidase"/>
    <property type="match status" value="1"/>
</dbReference>
<dbReference type="Pfam" id="PF13517">
    <property type="entry name" value="FG-GAP_3"/>
    <property type="match status" value="2"/>
</dbReference>
<dbReference type="InterPro" id="IPR016119">
    <property type="entry name" value="Br/Cl_peroxidase_C"/>
</dbReference>
<dbReference type="InterPro" id="IPR052559">
    <property type="entry name" value="V-haloperoxidase"/>
</dbReference>
<dbReference type="Pfam" id="PF21167">
    <property type="entry name" value="DUF6851"/>
    <property type="match status" value="1"/>
</dbReference>
<evidence type="ECO:0000256" key="1">
    <source>
        <dbReference type="ARBA" id="ARBA00022729"/>
    </source>
</evidence>
<feature type="domain" description="ASPIC/UnbV" evidence="3">
    <location>
        <begin position="445"/>
        <end position="504"/>
    </location>
</feature>
<dbReference type="RefSeq" id="WP_386131362.1">
    <property type="nucleotide sequence ID" value="NZ_JBHTJL010000016.1"/>
</dbReference>
<comment type="caution">
    <text evidence="6">The sequence shown here is derived from an EMBL/GenBank/DDBJ whole genome shotgun (WGS) entry which is preliminary data.</text>
</comment>
<keyword evidence="1 2" id="KW-0732">Signal</keyword>
<evidence type="ECO:0000259" key="4">
    <source>
        <dbReference type="Pfam" id="PF18962"/>
    </source>
</evidence>
<dbReference type="InterPro" id="IPR049283">
    <property type="entry name" value="DUF6851"/>
</dbReference>
<dbReference type="InterPro" id="IPR026444">
    <property type="entry name" value="Secre_tail"/>
</dbReference>
<name>A0ABW3N823_9FLAO</name>
<gene>
    <name evidence="6" type="ORF">ACFQ1Q_11215</name>
</gene>
<dbReference type="InterPro" id="IPR036938">
    <property type="entry name" value="PAP2/HPO_sf"/>
</dbReference>
<dbReference type="PANTHER" id="PTHR34599:SF2">
    <property type="entry name" value="TRAF-TYPE DOMAIN-CONTAINING PROTEIN"/>
    <property type="match status" value="1"/>
</dbReference>
<evidence type="ECO:0000259" key="3">
    <source>
        <dbReference type="Pfam" id="PF07593"/>
    </source>
</evidence>
<keyword evidence="7" id="KW-1185">Reference proteome</keyword>